<feature type="compositionally biased region" description="Polar residues" evidence="1">
    <location>
        <begin position="36"/>
        <end position="48"/>
    </location>
</feature>
<reference evidence="2 3" key="1">
    <citation type="submission" date="2021-08" db="EMBL/GenBank/DDBJ databases">
        <authorList>
            <person name="Peeters C."/>
        </authorList>
    </citation>
    <scope>NUCLEOTIDE SEQUENCE [LARGE SCALE GENOMIC DNA]</scope>
    <source>
        <strain evidence="2 3">LMG 23992</strain>
    </source>
</reference>
<comment type="caution">
    <text evidence="2">The sequence shown here is derived from an EMBL/GenBank/DDBJ whole genome shotgun (WGS) entry which is preliminary data.</text>
</comment>
<dbReference type="EMBL" id="CAJZAI010000006">
    <property type="protein sequence ID" value="CAG9174780.1"/>
    <property type="molecule type" value="Genomic_DNA"/>
</dbReference>
<feature type="region of interest" description="Disordered" evidence="1">
    <location>
        <begin position="36"/>
        <end position="56"/>
    </location>
</feature>
<evidence type="ECO:0000256" key="1">
    <source>
        <dbReference type="SAM" id="MobiDB-lite"/>
    </source>
</evidence>
<organism evidence="2 3">
    <name type="scientific">Cupriavidus laharis</name>
    <dbReference type="NCBI Taxonomy" id="151654"/>
    <lineage>
        <taxon>Bacteria</taxon>
        <taxon>Pseudomonadati</taxon>
        <taxon>Pseudomonadota</taxon>
        <taxon>Betaproteobacteria</taxon>
        <taxon>Burkholderiales</taxon>
        <taxon>Burkholderiaceae</taxon>
        <taxon>Cupriavidus</taxon>
    </lineage>
</organism>
<keyword evidence="3" id="KW-1185">Reference proteome</keyword>
<gene>
    <name evidence="2" type="ORF">LMG23992_02784</name>
</gene>
<evidence type="ECO:0000313" key="2">
    <source>
        <dbReference type="EMBL" id="CAG9174780.1"/>
    </source>
</evidence>
<protein>
    <submittedName>
        <fullName evidence="2">Uncharacterized protein</fullName>
    </submittedName>
</protein>
<name>A0ABM8X4D9_9BURK</name>
<dbReference type="Proteomes" id="UP000727654">
    <property type="component" value="Unassembled WGS sequence"/>
</dbReference>
<sequence>MATLGATVINFYETSNNFYADQINNPFQAVDVRNSAPDSSISVNVDQGTRNDGRLN</sequence>
<dbReference type="RefSeq" id="WP_224080381.1">
    <property type="nucleotide sequence ID" value="NZ_CAJZAI010000006.1"/>
</dbReference>
<accession>A0ABM8X4D9</accession>
<proteinExistence type="predicted"/>
<evidence type="ECO:0000313" key="3">
    <source>
        <dbReference type="Proteomes" id="UP000727654"/>
    </source>
</evidence>